<protein>
    <submittedName>
        <fullName evidence="1">17908_t:CDS:1</fullName>
    </submittedName>
</protein>
<organism evidence="1 2">
    <name type="scientific">Racocetra persica</name>
    <dbReference type="NCBI Taxonomy" id="160502"/>
    <lineage>
        <taxon>Eukaryota</taxon>
        <taxon>Fungi</taxon>
        <taxon>Fungi incertae sedis</taxon>
        <taxon>Mucoromycota</taxon>
        <taxon>Glomeromycotina</taxon>
        <taxon>Glomeromycetes</taxon>
        <taxon>Diversisporales</taxon>
        <taxon>Gigasporaceae</taxon>
        <taxon>Racocetra</taxon>
    </lineage>
</organism>
<evidence type="ECO:0000313" key="2">
    <source>
        <dbReference type="Proteomes" id="UP000789920"/>
    </source>
</evidence>
<keyword evidence="2" id="KW-1185">Reference proteome</keyword>
<name>A0ACA9NHZ6_9GLOM</name>
<evidence type="ECO:0000313" key="1">
    <source>
        <dbReference type="EMBL" id="CAG8652774.1"/>
    </source>
</evidence>
<dbReference type="Proteomes" id="UP000789920">
    <property type="component" value="Unassembled WGS sequence"/>
</dbReference>
<accession>A0ACA9NHZ6</accession>
<dbReference type="EMBL" id="CAJVQC010013938">
    <property type="protein sequence ID" value="CAG8652774.1"/>
    <property type="molecule type" value="Genomic_DNA"/>
</dbReference>
<sequence>MTSKSDNSHVIPIEANKKILEIVCSPTLKYVAALHEDSNIDLWSINSQGEHLDYEKTINIGNIHTRKNDEKIFAISDNKYVSISFNRINPYNFKIFDFETEKEVTLKFPDWQKEIDFLSFIDNDNIIMVNTKYYRAYVFSSKDTISWVCKSMVELKYFKNIYIKPKGKLIIFNDSIYELTVWDIEELSITTRVLIDWNLTPKSIEISDDEELLLVCARNEKTNKTYLYSFSTETGMNLSSYRFHLIASKKGERLLYMSGKQYNLMDPYSLKTPTNASKLFERIQIQIQEPYIILSDKIIYTIDGRISIKELVTNDWVKFLRKELKSTNRITTLSKKTIDSITDIINGKLSDDHNIDKKEFKGEALKWGLELDDESVRLTIIDYNYRKNEWNPDDKKKHLDILPSFYSNGKEFIQHCNVLENDDFITITRIGIIIWTYKYSEIKMHYYWNYWNDRLEQFEFEMGKFKDFSNNWTLGRILPASSYETIYRNLDVKFGKEEIQLFKIFLEDNIVDEFYLTCYGKILMEIFINLQDDKWIRYLGGSCMDKFVQDDNHLISKISLLTIIFENFNKLSEHHPAFIESALSLVGFVVPSYIIEHSIASHLSSYGRYYHLSKTSFLDILTSNLWIRWISFQKSFPTSFQNFQERHTFFRDSIIRPIIDSNSSTILAIPLPNFVSYPKDYNVWKELLLPSPKIELFYMLPHQRRKENWFPFVMFYECHTIKLREHIIDIENNKWAGYKKPYISKNLKEVLLLPEEQPTLAQINEAIKGLKKSIKELKESTKEPSLRQIKEDIKDLKDQLK</sequence>
<proteinExistence type="predicted"/>
<gene>
    <name evidence="1" type="ORF">RPERSI_LOCUS7948</name>
</gene>
<feature type="non-terminal residue" evidence="1">
    <location>
        <position position="801"/>
    </location>
</feature>
<reference evidence="1" key="1">
    <citation type="submission" date="2021-06" db="EMBL/GenBank/DDBJ databases">
        <authorList>
            <person name="Kallberg Y."/>
            <person name="Tangrot J."/>
            <person name="Rosling A."/>
        </authorList>
    </citation>
    <scope>NUCLEOTIDE SEQUENCE</scope>
    <source>
        <strain evidence="1">MA461A</strain>
    </source>
</reference>
<comment type="caution">
    <text evidence="1">The sequence shown here is derived from an EMBL/GenBank/DDBJ whole genome shotgun (WGS) entry which is preliminary data.</text>
</comment>